<dbReference type="Gene3D" id="1.10.10.10">
    <property type="entry name" value="Winged helix-like DNA-binding domain superfamily/Winged helix DNA-binding domain"/>
    <property type="match status" value="1"/>
</dbReference>
<proteinExistence type="predicted"/>
<comment type="caution">
    <text evidence="2">The sequence shown here is derived from an EMBL/GenBank/DDBJ whole genome shotgun (WGS) entry which is preliminary data.</text>
</comment>
<dbReference type="GO" id="GO:0097063">
    <property type="term" value="F:cadmium ion sensor activity"/>
    <property type="evidence" value="ECO:0007669"/>
    <property type="project" value="TreeGrafter"/>
</dbReference>
<sequence>MTEGPDISRTAALIGDPARAGMLAALMRGQALTVSELAAEAGIGLPTASAHLARLEGGGLIAPRRQGRHKYFALASDEVAALLEALMRFSAGSAPARLPGPRDPALRQARVCYNHLAGERGVQMYDSLVARGFLLAAGEGLRLTEEGVGFVTGFGIDLAALQAARPPLCRECLDWSARRSHLGGRLGRAFLLAIEAKDWARRSPGSRVIAFTPEGARRFALAFPAARADDLSRIAGG</sequence>
<dbReference type="PRINTS" id="PR00778">
    <property type="entry name" value="HTHARSR"/>
</dbReference>
<dbReference type="GO" id="GO:0032791">
    <property type="term" value="F:lead ion binding"/>
    <property type="evidence" value="ECO:0007669"/>
    <property type="project" value="TreeGrafter"/>
</dbReference>
<accession>A0A6L8VLV1</accession>
<evidence type="ECO:0000313" key="3">
    <source>
        <dbReference type="Proteomes" id="UP000477083"/>
    </source>
</evidence>
<dbReference type="InterPro" id="IPR011991">
    <property type="entry name" value="ArsR-like_HTH"/>
</dbReference>
<dbReference type="GO" id="GO:0003677">
    <property type="term" value="F:DNA binding"/>
    <property type="evidence" value="ECO:0007669"/>
    <property type="project" value="TreeGrafter"/>
</dbReference>
<reference evidence="2 3" key="1">
    <citation type="submission" date="2020-01" db="EMBL/GenBank/DDBJ databases">
        <title>Frigidibacter albus SP32T (=CGMCC 1.13995T).</title>
        <authorList>
            <person name="Liao X."/>
        </authorList>
    </citation>
    <scope>NUCLEOTIDE SEQUENCE [LARGE SCALE GENOMIC DNA]</scope>
    <source>
        <strain evidence="2 3">SP32</strain>
    </source>
</reference>
<dbReference type="GO" id="GO:0003700">
    <property type="term" value="F:DNA-binding transcription factor activity"/>
    <property type="evidence" value="ECO:0007669"/>
    <property type="project" value="InterPro"/>
</dbReference>
<dbReference type="EMBL" id="WWNR01000009">
    <property type="protein sequence ID" value="MZQ90339.1"/>
    <property type="molecule type" value="Genomic_DNA"/>
</dbReference>
<dbReference type="CDD" id="cd00090">
    <property type="entry name" value="HTH_ARSR"/>
    <property type="match status" value="1"/>
</dbReference>
<dbReference type="PANTHER" id="PTHR39168">
    <property type="entry name" value="TRANSCRIPTIONAL REGULATOR-RELATED"/>
    <property type="match status" value="1"/>
</dbReference>
<dbReference type="Pfam" id="PF12840">
    <property type="entry name" value="HTH_20"/>
    <property type="match status" value="1"/>
</dbReference>
<dbReference type="NCBIfam" id="NF033788">
    <property type="entry name" value="HTH_metalloreg"/>
    <property type="match status" value="1"/>
</dbReference>
<dbReference type="GO" id="GO:0010288">
    <property type="term" value="P:response to lead ion"/>
    <property type="evidence" value="ECO:0007669"/>
    <property type="project" value="TreeGrafter"/>
</dbReference>
<protein>
    <submittedName>
        <fullName evidence="2">Metalloregulator ArsR/SmtB family transcription factor</fullName>
    </submittedName>
</protein>
<dbReference type="RefSeq" id="WP_161347726.1">
    <property type="nucleotide sequence ID" value="NZ_BMGW01000009.1"/>
</dbReference>
<organism evidence="2 3">
    <name type="scientific">Frigidibacter albus</name>
    <dbReference type="NCBI Taxonomy" id="1465486"/>
    <lineage>
        <taxon>Bacteria</taxon>
        <taxon>Pseudomonadati</taxon>
        <taxon>Pseudomonadota</taxon>
        <taxon>Alphaproteobacteria</taxon>
        <taxon>Rhodobacterales</taxon>
        <taxon>Paracoccaceae</taxon>
        <taxon>Frigidibacter</taxon>
    </lineage>
</organism>
<feature type="domain" description="HTH arsR-type" evidence="1">
    <location>
        <begin position="1"/>
        <end position="94"/>
    </location>
</feature>
<dbReference type="InterPro" id="IPR001845">
    <property type="entry name" value="HTH_ArsR_DNA-bd_dom"/>
</dbReference>
<dbReference type="InterPro" id="IPR052543">
    <property type="entry name" value="HTH_Metal-responsive_Reg"/>
</dbReference>
<dbReference type="PANTHER" id="PTHR39168:SF1">
    <property type="entry name" value="TRANSCRIPTIONAL REGULATORY PROTEIN"/>
    <property type="match status" value="1"/>
</dbReference>
<dbReference type="OrthoDB" id="9797716at2"/>
<dbReference type="InterPro" id="IPR036390">
    <property type="entry name" value="WH_DNA-bd_sf"/>
</dbReference>
<dbReference type="InterPro" id="IPR036388">
    <property type="entry name" value="WH-like_DNA-bd_sf"/>
</dbReference>
<dbReference type="SUPFAM" id="SSF46785">
    <property type="entry name" value="Winged helix' DNA-binding domain"/>
    <property type="match status" value="1"/>
</dbReference>
<dbReference type="AlphaFoldDB" id="A0A6L8VLV1"/>
<dbReference type="GO" id="GO:0046686">
    <property type="term" value="P:response to cadmium ion"/>
    <property type="evidence" value="ECO:0007669"/>
    <property type="project" value="TreeGrafter"/>
</dbReference>
<dbReference type="PROSITE" id="PS50987">
    <property type="entry name" value="HTH_ARSR_2"/>
    <property type="match status" value="1"/>
</dbReference>
<name>A0A6L8VLV1_9RHOB</name>
<evidence type="ECO:0000259" key="1">
    <source>
        <dbReference type="PROSITE" id="PS50987"/>
    </source>
</evidence>
<dbReference type="Proteomes" id="UP000477083">
    <property type="component" value="Unassembled WGS sequence"/>
</dbReference>
<evidence type="ECO:0000313" key="2">
    <source>
        <dbReference type="EMBL" id="MZQ90339.1"/>
    </source>
</evidence>
<gene>
    <name evidence="2" type="ORF">GS660_14680</name>
</gene>
<keyword evidence="3" id="KW-1185">Reference proteome</keyword>
<dbReference type="SMART" id="SM00418">
    <property type="entry name" value="HTH_ARSR"/>
    <property type="match status" value="1"/>
</dbReference>